<sequence>MALASTPALLEALAIRVRRCLPLAVWQEVFERQRGCNVLFEEHHLTLLHADPEDPVTGPEAALLQQGLRALATSYHGKSDYSAAPSSLTLFRHPQRALRMATALRQRVQDMRFRVGIHTAPCHLGIFEAQDRHWVVVLGPERERAASLAWNAAAGAMAVCPASRRALGAPA</sequence>
<dbReference type="SUPFAM" id="SSF55073">
    <property type="entry name" value="Nucleotide cyclase"/>
    <property type="match status" value="1"/>
</dbReference>
<evidence type="ECO:0000313" key="1">
    <source>
        <dbReference type="EMBL" id="NML47833.1"/>
    </source>
</evidence>
<dbReference type="Proteomes" id="UP000541185">
    <property type="component" value="Unassembled WGS sequence"/>
</dbReference>
<evidence type="ECO:0008006" key="3">
    <source>
        <dbReference type="Google" id="ProtNLM"/>
    </source>
</evidence>
<dbReference type="AlphaFoldDB" id="A0A848HH29"/>
<name>A0A848HH29_9BURK</name>
<keyword evidence="2" id="KW-1185">Reference proteome</keyword>
<accession>A0A848HH29</accession>
<reference evidence="1 2" key="1">
    <citation type="submission" date="2020-04" db="EMBL/GenBank/DDBJ databases">
        <title>Ramlibacter sp. G-1-2-2 isolated from soil.</title>
        <authorList>
            <person name="Dahal R.H."/>
        </authorList>
    </citation>
    <scope>NUCLEOTIDE SEQUENCE [LARGE SCALE GENOMIC DNA]</scope>
    <source>
        <strain evidence="1 2">G-1-2-2</strain>
    </source>
</reference>
<gene>
    <name evidence="1" type="ORF">HHL11_29055</name>
</gene>
<dbReference type="EMBL" id="JABBFX010000003">
    <property type="protein sequence ID" value="NML47833.1"/>
    <property type="molecule type" value="Genomic_DNA"/>
</dbReference>
<dbReference type="RefSeq" id="WP_169422091.1">
    <property type="nucleotide sequence ID" value="NZ_JABBFX010000003.1"/>
</dbReference>
<organism evidence="1 2">
    <name type="scientific">Ramlibacter agri</name>
    <dbReference type="NCBI Taxonomy" id="2728837"/>
    <lineage>
        <taxon>Bacteria</taxon>
        <taxon>Pseudomonadati</taxon>
        <taxon>Pseudomonadota</taxon>
        <taxon>Betaproteobacteria</taxon>
        <taxon>Burkholderiales</taxon>
        <taxon>Comamonadaceae</taxon>
        <taxon>Ramlibacter</taxon>
    </lineage>
</organism>
<evidence type="ECO:0000313" key="2">
    <source>
        <dbReference type="Proteomes" id="UP000541185"/>
    </source>
</evidence>
<dbReference type="Gene3D" id="3.30.70.1230">
    <property type="entry name" value="Nucleotide cyclase"/>
    <property type="match status" value="1"/>
</dbReference>
<dbReference type="InterPro" id="IPR029787">
    <property type="entry name" value="Nucleotide_cyclase"/>
</dbReference>
<proteinExistence type="predicted"/>
<protein>
    <recommendedName>
        <fullName evidence="3">GGDEF domain-containing protein</fullName>
    </recommendedName>
</protein>
<comment type="caution">
    <text evidence="1">The sequence shown here is derived from an EMBL/GenBank/DDBJ whole genome shotgun (WGS) entry which is preliminary data.</text>
</comment>